<feature type="signal peptide" evidence="2">
    <location>
        <begin position="1"/>
        <end position="19"/>
    </location>
</feature>
<reference evidence="4" key="1">
    <citation type="submission" date="2024-06" db="EMBL/GenBank/DDBJ databases">
        <title>Draft Genome Sequences of Epichloe bromicola Strains Isolated from Elymus ciliaris.</title>
        <authorList>
            <consortium name="Epichloe bromicola genome sequencing consortium"/>
            <person name="Miura A."/>
            <person name="Imano S."/>
            <person name="Ashida A."/>
            <person name="Sato I."/>
            <person name="Chiba S."/>
            <person name="Tanaka A."/>
            <person name="Camagna M."/>
            <person name="Takemoto D."/>
        </authorList>
    </citation>
    <scope>NUCLEOTIDE SEQUENCE [LARGE SCALE GENOMIC DNA]</scope>
    <source>
        <strain evidence="4">DP</strain>
    </source>
</reference>
<evidence type="ECO:0000313" key="3">
    <source>
        <dbReference type="EMBL" id="GAB0133375.1"/>
    </source>
</evidence>
<evidence type="ECO:0000256" key="2">
    <source>
        <dbReference type="SAM" id="SignalP"/>
    </source>
</evidence>
<accession>A0ABQ0CIU4</accession>
<sequence length="93" mass="9804">MVRVSATTIALAMTMVVAAANIPDNNASGVNPTTTSIPLTNSSKSPGPPQKTAKPDKGAPDVIAKKITEFRSSLTKEQLANMNEIEKLLKEVI</sequence>
<organism evidence="3 4">
    <name type="scientific">Epichloe bromicola</name>
    <dbReference type="NCBI Taxonomy" id="79588"/>
    <lineage>
        <taxon>Eukaryota</taxon>
        <taxon>Fungi</taxon>
        <taxon>Dikarya</taxon>
        <taxon>Ascomycota</taxon>
        <taxon>Pezizomycotina</taxon>
        <taxon>Sordariomycetes</taxon>
        <taxon>Hypocreomycetidae</taxon>
        <taxon>Hypocreales</taxon>
        <taxon>Clavicipitaceae</taxon>
        <taxon>Epichloe</taxon>
    </lineage>
</organism>
<protein>
    <submittedName>
        <fullName evidence="3">Uncharacterized protein</fullName>
    </submittedName>
</protein>
<evidence type="ECO:0000313" key="4">
    <source>
        <dbReference type="Proteomes" id="UP001562357"/>
    </source>
</evidence>
<dbReference type="EMBL" id="BAAFGZ010000042">
    <property type="protein sequence ID" value="GAB0133375.1"/>
    <property type="molecule type" value="Genomic_DNA"/>
</dbReference>
<proteinExistence type="predicted"/>
<feature type="region of interest" description="Disordered" evidence="1">
    <location>
        <begin position="22"/>
        <end position="59"/>
    </location>
</feature>
<feature type="compositionally biased region" description="Polar residues" evidence="1">
    <location>
        <begin position="23"/>
        <end position="45"/>
    </location>
</feature>
<feature type="chain" id="PRO_5046891943" evidence="2">
    <location>
        <begin position="20"/>
        <end position="93"/>
    </location>
</feature>
<comment type="caution">
    <text evidence="3">The sequence shown here is derived from an EMBL/GenBank/DDBJ whole genome shotgun (WGS) entry which is preliminary data.</text>
</comment>
<keyword evidence="4" id="KW-1185">Reference proteome</keyword>
<keyword evidence="2" id="KW-0732">Signal</keyword>
<evidence type="ECO:0000256" key="1">
    <source>
        <dbReference type="SAM" id="MobiDB-lite"/>
    </source>
</evidence>
<gene>
    <name evidence="3" type="primary">g1786</name>
    <name evidence="3" type="ORF">EsDP_00001786</name>
</gene>
<dbReference type="Proteomes" id="UP001562357">
    <property type="component" value="Unassembled WGS sequence"/>
</dbReference>
<name>A0ABQ0CIU4_9HYPO</name>